<dbReference type="EMBL" id="JAMD01000009">
    <property type="protein sequence ID" value="KEJ94905.1"/>
    <property type="molecule type" value="Genomic_DNA"/>
</dbReference>
<dbReference type="PANTHER" id="PTHR30115:SF11">
    <property type="entry name" value="NITROGEN REGULATORY PROTEIN P-II HOMOLOG"/>
    <property type="match status" value="1"/>
</dbReference>
<dbReference type="GO" id="GO:0005829">
    <property type="term" value="C:cytosol"/>
    <property type="evidence" value="ECO:0007669"/>
    <property type="project" value="TreeGrafter"/>
</dbReference>
<dbReference type="PRINTS" id="PR00340">
    <property type="entry name" value="PIIGLNB"/>
</dbReference>
<dbReference type="InterPro" id="IPR002332">
    <property type="entry name" value="N-reg_PII_urydylation_site"/>
</dbReference>
<gene>
    <name evidence="13" type="ORF">JQX14_10980</name>
    <name evidence="12" type="ORF">SUH3_24310</name>
</gene>
<dbReference type="FunFam" id="3.30.70.120:FF:000001">
    <property type="entry name" value="Nitrogen regulatory protein P-II"/>
    <property type="match status" value="1"/>
</dbReference>
<evidence type="ECO:0000256" key="11">
    <source>
        <dbReference type="RuleBase" id="RU003936"/>
    </source>
</evidence>
<evidence type="ECO:0000313" key="12">
    <source>
        <dbReference type="EMBL" id="KEJ94905.1"/>
    </source>
</evidence>
<dbReference type="PROSITE" id="PS00496">
    <property type="entry name" value="PII_GLNB_UMP"/>
    <property type="match status" value="1"/>
</dbReference>
<evidence type="ECO:0000256" key="6">
    <source>
        <dbReference type="ARBA" id="ARBA00023163"/>
    </source>
</evidence>
<keyword evidence="6" id="KW-0804">Transcription</keyword>
<keyword evidence="4" id="KW-0547">Nucleotide-binding</keyword>
<dbReference type="PROSITE" id="PS00638">
    <property type="entry name" value="PII_GLNB_CTER"/>
    <property type="match status" value="1"/>
</dbReference>
<dbReference type="Gene3D" id="3.30.70.120">
    <property type="match status" value="1"/>
</dbReference>
<keyword evidence="7" id="KW-0535">Nitrogen fixation</keyword>
<evidence type="ECO:0000256" key="9">
    <source>
        <dbReference type="PIRSR" id="PIRSR039144-50"/>
    </source>
</evidence>
<dbReference type="Proteomes" id="UP000809337">
    <property type="component" value="Unassembled WGS sequence"/>
</dbReference>
<dbReference type="GO" id="GO:0006808">
    <property type="term" value="P:regulation of nitrogen utilization"/>
    <property type="evidence" value="ECO:0007669"/>
    <property type="project" value="InterPro"/>
</dbReference>
<evidence type="ECO:0000256" key="1">
    <source>
        <dbReference type="ARBA" id="ARBA00011233"/>
    </source>
</evidence>
<comment type="function">
    <text evidence="8">P-II indirectly controls the transcription of the glutamine synthetase gene (glnA). P-II prevents NR-II-catalyzed conversion of NR-I to NR-I-phosphate, the transcriptional activator of glnA. When P-II is uridylylated to P-II-UMP, these events are reversed. When the ratio of Gln to 2-ketoglutarate decreases, P-II is uridylylated to P-II-UMP, which causes the deadenylation of glutamine synthetase, so activating the enzyme.</text>
</comment>
<keyword evidence="3 10" id="KW-0597">Phosphoprotein</keyword>
<dbReference type="OrthoDB" id="9802729at2"/>
<evidence type="ECO:0000256" key="5">
    <source>
        <dbReference type="ARBA" id="ARBA00023015"/>
    </source>
</evidence>
<comment type="subunit">
    <text evidence="1">Homotrimer.</text>
</comment>
<dbReference type="Proteomes" id="UP000027746">
    <property type="component" value="Unassembled WGS sequence"/>
</dbReference>
<dbReference type="SMART" id="SM00938">
    <property type="entry name" value="P-II"/>
    <property type="match status" value="1"/>
</dbReference>
<keyword evidence="14" id="KW-1185">Reference proteome</keyword>
<dbReference type="GO" id="GO:0030234">
    <property type="term" value="F:enzyme regulator activity"/>
    <property type="evidence" value="ECO:0007669"/>
    <property type="project" value="InterPro"/>
</dbReference>
<evidence type="ECO:0000256" key="3">
    <source>
        <dbReference type="ARBA" id="ARBA00022553"/>
    </source>
</evidence>
<dbReference type="EMBL" id="JAFBWN010000006">
    <property type="protein sequence ID" value="MBM2355067.1"/>
    <property type="molecule type" value="Genomic_DNA"/>
</dbReference>
<dbReference type="GeneID" id="68868484"/>
<dbReference type="InterPro" id="IPR002187">
    <property type="entry name" value="N-reg_PII"/>
</dbReference>
<keyword evidence="5" id="KW-0805">Transcription regulation</keyword>
<evidence type="ECO:0000313" key="14">
    <source>
        <dbReference type="Proteomes" id="UP000027746"/>
    </source>
</evidence>
<reference evidence="13" key="2">
    <citation type="submission" date="2021-01" db="EMBL/GenBank/DDBJ databases">
        <title>Diatom-associated Roseobacters Show Island Model of Population Structure.</title>
        <authorList>
            <person name="Qu L."/>
            <person name="Feng X."/>
            <person name="Chen Y."/>
            <person name="Li L."/>
            <person name="Wang X."/>
            <person name="Hu Z."/>
            <person name="Wang H."/>
            <person name="Luo H."/>
        </authorList>
    </citation>
    <scope>NUCLEOTIDE SEQUENCE</scope>
    <source>
        <strain evidence="13">SM26-45</strain>
    </source>
</reference>
<dbReference type="PANTHER" id="PTHR30115">
    <property type="entry name" value="NITROGEN REGULATORY PROTEIN P-II"/>
    <property type="match status" value="1"/>
</dbReference>
<evidence type="ECO:0000256" key="7">
    <source>
        <dbReference type="ARBA" id="ARBA00023231"/>
    </source>
</evidence>
<dbReference type="PIRSF" id="PIRSF039144">
    <property type="entry name" value="GlnB"/>
    <property type="match status" value="1"/>
</dbReference>
<dbReference type="InterPro" id="IPR015867">
    <property type="entry name" value="N-reg_PII/ATP_PRibTrfase_C"/>
</dbReference>
<accession>A0A073IZ65</accession>
<dbReference type="RefSeq" id="WP_028957008.1">
    <property type="nucleotide sequence ID" value="NZ_CP054599.1"/>
</dbReference>
<evidence type="ECO:0000256" key="10">
    <source>
        <dbReference type="PIRSR" id="PIRSR602187-50"/>
    </source>
</evidence>
<evidence type="ECO:0000313" key="13">
    <source>
        <dbReference type="EMBL" id="MBM2355067.1"/>
    </source>
</evidence>
<proteinExistence type="inferred from homology"/>
<dbReference type="GO" id="GO:0005524">
    <property type="term" value="F:ATP binding"/>
    <property type="evidence" value="ECO:0007669"/>
    <property type="project" value="TreeGrafter"/>
</dbReference>
<dbReference type="AlphaFoldDB" id="A0A073IZ65"/>
<evidence type="ECO:0000256" key="4">
    <source>
        <dbReference type="ARBA" id="ARBA00022741"/>
    </source>
</evidence>
<evidence type="ECO:0000256" key="8">
    <source>
        <dbReference type="ARBA" id="ARBA00056310"/>
    </source>
</evidence>
<name>A0A073IZ65_9RHOB</name>
<feature type="modified residue" description="O-UMP-tyrosine" evidence="9">
    <location>
        <position position="51"/>
    </location>
</feature>
<protein>
    <recommendedName>
        <fullName evidence="2">Nitrogen regulatory protein P-II</fullName>
    </recommendedName>
</protein>
<reference evidence="12 14" key="1">
    <citation type="submission" date="2014-01" db="EMBL/GenBank/DDBJ databases">
        <title>Sulfitobacter sp. H3 (MCCC 1A00686) Genome Sequencing.</title>
        <authorList>
            <person name="Lai Q."/>
            <person name="Hong Z."/>
        </authorList>
    </citation>
    <scope>NUCLEOTIDE SEQUENCE [LARGE SCALE GENOMIC DNA]</scope>
    <source>
        <strain evidence="12 14">H3</strain>
    </source>
</reference>
<comment type="similarity">
    <text evidence="11">Belongs to the P(II) protein family.</text>
</comment>
<evidence type="ECO:0000256" key="2">
    <source>
        <dbReference type="ARBA" id="ARBA00015681"/>
    </source>
</evidence>
<dbReference type="PROSITE" id="PS51343">
    <property type="entry name" value="PII_GLNB_DOM"/>
    <property type="match status" value="1"/>
</dbReference>
<sequence length="112" mass="12202">MKLIIATIKPFKLEDVRQALTEAGVRGMMVTEIKGFGSQSGHTEIYRGAEYAVNFVPKIKLEIVVDAASADQVVETIKKTAHTGKIGDGKIFVLDVEQAVRVRTGETNQDAL</sequence>
<dbReference type="InterPro" id="IPR011322">
    <property type="entry name" value="N-reg_PII-like_a/b"/>
</dbReference>
<dbReference type="InterPro" id="IPR017918">
    <property type="entry name" value="N-reg_PII_CS"/>
</dbReference>
<organism evidence="12 14">
    <name type="scientific">Pseudosulfitobacter pseudonitzschiae</name>
    <dbReference type="NCBI Taxonomy" id="1402135"/>
    <lineage>
        <taxon>Bacteria</taxon>
        <taxon>Pseudomonadati</taxon>
        <taxon>Pseudomonadota</taxon>
        <taxon>Alphaproteobacteria</taxon>
        <taxon>Rhodobacterales</taxon>
        <taxon>Roseobacteraceae</taxon>
        <taxon>Pseudosulfitobacter</taxon>
    </lineage>
</organism>
<comment type="caution">
    <text evidence="12">The sequence shown here is derived from an EMBL/GenBank/DDBJ whole genome shotgun (WGS) entry which is preliminary data.</text>
</comment>
<dbReference type="Pfam" id="PF00543">
    <property type="entry name" value="P-II"/>
    <property type="match status" value="1"/>
</dbReference>
<dbReference type="SUPFAM" id="SSF54913">
    <property type="entry name" value="GlnB-like"/>
    <property type="match status" value="1"/>
</dbReference>